<reference evidence="1 2" key="1">
    <citation type="journal article" date="2012" name="J. Bacteriol.">
        <title>Genome sequence of the pathogenic Herbaspirillum seropedicae strain Os34, isolated from rice roots.</title>
        <authorList>
            <person name="Ye W."/>
            <person name="Ye S."/>
            <person name="Liu J."/>
            <person name="Chang S."/>
            <person name="Chen M."/>
            <person name="Zhu B."/>
            <person name="Guo L."/>
            <person name="An Q."/>
        </authorList>
    </citation>
    <scope>NUCLEOTIDE SEQUENCE [LARGE SCALE GENOMIC DNA]</scope>
    <source>
        <strain evidence="1 2">Os34</strain>
    </source>
</reference>
<evidence type="ECO:0000313" key="2">
    <source>
        <dbReference type="Proteomes" id="UP000501648"/>
    </source>
</evidence>
<accession>A0A6M3ZXP1</accession>
<proteinExistence type="predicted"/>
<name>A0A6M3ZXP1_9BURK</name>
<sequence>MDALVGIGAPGKNVLDFARSATSLEQAIRIAVADVESAIPTAVLYSTEVPDNGHEVDEVLMARLAIMESLMTELTAWIDAN</sequence>
<protein>
    <submittedName>
        <fullName evidence="1">Uncharacterized protein</fullName>
    </submittedName>
</protein>
<dbReference type="EMBL" id="CP008956">
    <property type="protein sequence ID" value="QJQ03445.1"/>
    <property type="molecule type" value="Genomic_DNA"/>
</dbReference>
<gene>
    <name evidence="1" type="ORF">C798_25370</name>
</gene>
<dbReference type="AlphaFoldDB" id="A0A6M3ZXP1"/>
<evidence type="ECO:0000313" key="1">
    <source>
        <dbReference type="EMBL" id="QJQ03445.1"/>
    </source>
</evidence>
<dbReference type="Proteomes" id="UP000501648">
    <property type="component" value="Chromosome"/>
</dbReference>
<organism evidence="1 2">
    <name type="scientific">Herbaspirillum rubrisubalbicans Os34</name>
    <dbReference type="NCBI Taxonomy" id="1235827"/>
    <lineage>
        <taxon>Bacteria</taxon>
        <taxon>Pseudomonadati</taxon>
        <taxon>Pseudomonadota</taxon>
        <taxon>Betaproteobacteria</taxon>
        <taxon>Burkholderiales</taxon>
        <taxon>Oxalobacteraceae</taxon>
        <taxon>Herbaspirillum</taxon>
    </lineage>
</organism>